<dbReference type="SUPFAM" id="SSF47823">
    <property type="entry name" value="lambda integrase-like, N-terminal domain"/>
    <property type="match status" value="1"/>
</dbReference>
<evidence type="ECO:0000313" key="4">
    <source>
        <dbReference type="Proteomes" id="UP001347796"/>
    </source>
</evidence>
<gene>
    <name evidence="3" type="ORF">SNE40_019407</name>
</gene>
<keyword evidence="1" id="KW-0238">DNA-binding</keyword>
<evidence type="ECO:0000259" key="2">
    <source>
        <dbReference type="PROSITE" id="PS51900"/>
    </source>
</evidence>
<reference evidence="3 4" key="1">
    <citation type="submission" date="2024-01" db="EMBL/GenBank/DDBJ databases">
        <title>The genome of the rayed Mediterranean limpet Patella caerulea (Linnaeus, 1758).</title>
        <authorList>
            <person name="Anh-Thu Weber A."/>
            <person name="Halstead-Nussloch G."/>
        </authorList>
    </citation>
    <scope>NUCLEOTIDE SEQUENCE [LARGE SCALE GENOMIC DNA]</scope>
    <source>
        <strain evidence="3">AATW-2023a</strain>
        <tissue evidence="3">Whole specimen</tissue>
    </source>
</reference>
<name>A0AAN8J839_PATCE</name>
<dbReference type="InterPro" id="IPR044068">
    <property type="entry name" value="CB"/>
</dbReference>
<evidence type="ECO:0000256" key="1">
    <source>
        <dbReference type="ARBA" id="ARBA00023125"/>
    </source>
</evidence>
<dbReference type="Proteomes" id="UP001347796">
    <property type="component" value="Unassembled WGS sequence"/>
</dbReference>
<keyword evidence="4" id="KW-1185">Reference proteome</keyword>
<sequence length="419" mass="47443">MVSISHALRFHLQWWRQKEVFFQGIPLASHQNQFPIWTDAGNSGWGGHSFQEKVSGLWNRFERQKHINWLELMAVFKVLKLFVHNIQQRNVLVHTDNSTVVAYINKQGGSHSPELCFLVWEIHLFAAHIPGQRNVLAGNLSRGRKIQTTEWSLDRGIVQRIFFRLGYPNIDLFATFQNAQLPVFCSPFNFVDRHVGLCIPSSCVSPKGTVQSQVRGLCTYSNSTMVPETVLVSSTPGSVDRPAIQASDLQGSVISEQRPVSSQLPRSIKFGGVENFKQSRLKKKFSSSASRFIEGARRPSTRRLYDSRISAFREWCKSKKISAGSVSVEKIADFFVHLHKTKGCQYNTIMGYRSAIASFHKGFVDSRDGTVSTNPDLSKLIKGILMRHLHVGTLFQTGIYLRFFGNCVILLLNPYLHQS</sequence>
<evidence type="ECO:0000313" key="3">
    <source>
        <dbReference type="EMBL" id="KAK6171159.1"/>
    </source>
</evidence>
<dbReference type="GO" id="GO:0003677">
    <property type="term" value="F:DNA binding"/>
    <property type="evidence" value="ECO:0007669"/>
    <property type="project" value="UniProtKB-KW"/>
</dbReference>
<proteinExistence type="predicted"/>
<dbReference type="InterPro" id="IPR043502">
    <property type="entry name" value="DNA/RNA_pol_sf"/>
</dbReference>
<dbReference type="CDD" id="cd09275">
    <property type="entry name" value="RNase_HI_RT_DIRS1"/>
    <property type="match status" value="1"/>
</dbReference>
<feature type="domain" description="Core-binding (CB)" evidence="2">
    <location>
        <begin position="283"/>
        <end position="364"/>
    </location>
</feature>
<comment type="caution">
    <text evidence="3">The sequence shown here is derived from an EMBL/GenBank/DDBJ whole genome shotgun (WGS) entry which is preliminary data.</text>
</comment>
<dbReference type="SUPFAM" id="SSF56672">
    <property type="entry name" value="DNA/RNA polymerases"/>
    <property type="match status" value="1"/>
</dbReference>
<dbReference type="EMBL" id="JAZGQO010000014">
    <property type="protein sequence ID" value="KAK6171159.1"/>
    <property type="molecule type" value="Genomic_DNA"/>
</dbReference>
<protein>
    <recommendedName>
        <fullName evidence="2">Core-binding (CB) domain-containing protein</fullName>
    </recommendedName>
</protein>
<dbReference type="InterPro" id="IPR010998">
    <property type="entry name" value="Integrase_recombinase_N"/>
</dbReference>
<dbReference type="Gene3D" id="1.10.150.130">
    <property type="match status" value="1"/>
</dbReference>
<dbReference type="PANTHER" id="PTHR33050">
    <property type="entry name" value="REVERSE TRANSCRIPTASE DOMAIN-CONTAINING PROTEIN"/>
    <property type="match status" value="1"/>
</dbReference>
<accession>A0AAN8J839</accession>
<dbReference type="InterPro" id="IPR052055">
    <property type="entry name" value="Hepadnavirus_pol/RT"/>
</dbReference>
<dbReference type="PANTHER" id="PTHR33050:SF7">
    <property type="entry name" value="RIBONUCLEASE H"/>
    <property type="match status" value="1"/>
</dbReference>
<organism evidence="3 4">
    <name type="scientific">Patella caerulea</name>
    <name type="common">Rayed Mediterranean limpet</name>
    <dbReference type="NCBI Taxonomy" id="87958"/>
    <lineage>
        <taxon>Eukaryota</taxon>
        <taxon>Metazoa</taxon>
        <taxon>Spiralia</taxon>
        <taxon>Lophotrochozoa</taxon>
        <taxon>Mollusca</taxon>
        <taxon>Gastropoda</taxon>
        <taxon>Patellogastropoda</taxon>
        <taxon>Patelloidea</taxon>
        <taxon>Patellidae</taxon>
        <taxon>Patella</taxon>
    </lineage>
</organism>
<dbReference type="PROSITE" id="PS51900">
    <property type="entry name" value="CB"/>
    <property type="match status" value="1"/>
</dbReference>
<dbReference type="AlphaFoldDB" id="A0AAN8J839"/>